<keyword evidence="2" id="KW-1185">Reference proteome</keyword>
<proteinExistence type="predicted"/>
<reference evidence="1" key="2">
    <citation type="submission" date="2013-04" db="UniProtKB">
        <authorList>
            <consortium name="EnsemblPlants"/>
        </authorList>
    </citation>
    <scope>IDENTIFICATION</scope>
</reference>
<sequence>MSNSLVAAASLQRFFGGGARRRPLVIRTDGRPVRVVVEAAAVAVKLMIEAPEHVVARVADVAKERRVLALELPADQPLRAGEVLVPMSRAGRLGDREAEAIGRLVVSGGKKVAGAAK</sequence>
<reference evidence="1" key="1">
    <citation type="journal article" date="2013" name="Nat. Commun.">
        <title>Whole-genome sequencing of Oryza brachyantha reveals mechanisms underlying Oryza genome evolution.</title>
        <authorList>
            <person name="Chen J."/>
            <person name="Huang Q."/>
            <person name="Gao D."/>
            <person name="Wang J."/>
            <person name="Lang Y."/>
            <person name="Liu T."/>
            <person name="Li B."/>
            <person name="Bai Z."/>
            <person name="Luis Goicoechea J."/>
            <person name="Liang C."/>
            <person name="Chen C."/>
            <person name="Zhang W."/>
            <person name="Sun S."/>
            <person name="Liao Y."/>
            <person name="Zhang X."/>
            <person name="Yang L."/>
            <person name="Song C."/>
            <person name="Wang M."/>
            <person name="Shi J."/>
            <person name="Liu G."/>
            <person name="Liu J."/>
            <person name="Zhou H."/>
            <person name="Zhou W."/>
            <person name="Yu Q."/>
            <person name="An N."/>
            <person name="Chen Y."/>
            <person name="Cai Q."/>
            <person name="Wang B."/>
            <person name="Liu B."/>
            <person name="Min J."/>
            <person name="Huang Y."/>
            <person name="Wu H."/>
            <person name="Li Z."/>
            <person name="Zhang Y."/>
            <person name="Yin Y."/>
            <person name="Song W."/>
            <person name="Jiang J."/>
            <person name="Jackson S.A."/>
            <person name="Wing R.A."/>
            <person name="Wang J."/>
            <person name="Chen M."/>
        </authorList>
    </citation>
    <scope>NUCLEOTIDE SEQUENCE [LARGE SCALE GENOMIC DNA]</scope>
    <source>
        <strain evidence="1">cv. IRGC 101232</strain>
    </source>
</reference>
<dbReference type="Gramene" id="OB01G22610.1">
    <property type="protein sequence ID" value="OB01G22610.1"/>
    <property type="gene ID" value="OB01G22610"/>
</dbReference>
<accession>J3KZ55</accession>
<organism evidence="1">
    <name type="scientific">Oryza brachyantha</name>
    <name type="common">malo sina</name>
    <dbReference type="NCBI Taxonomy" id="4533"/>
    <lineage>
        <taxon>Eukaryota</taxon>
        <taxon>Viridiplantae</taxon>
        <taxon>Streptophyta</taxon>
        <taxon>Embryophyta</taxon>
        <taxon>Tracheophyta</taxon>
        <taxon>Spermatophyta</taxon>
        <taxon>Magnoliopsida</taxon>
        <taxon>Liliopsida</taxon>
        <taxon>Poales</taxon>
        <taxon>Poaceae</taxon>
        <taxon>BOP clade</taxon>
        <taxon>Oryzoideae</taxon>
        <taxon>Oryzeae</taxon>
        <taxon>Oryzinae</taxon>
        <taxon>Oryza</taxon>
    </lineage>
</organism>
<protein>
    <submittedName>
        <fullName evidence="1">Uncharacterized protein</fullName>
    </submittedName>
</protein>
<dbReference type="Proteomes" id="UP000006038">
    <property type="component" value="Chromosome 1"/>
</dbReference>
<dbReference type="AlphaFoldDB" id="J3KZ55"/>
<dbReference type="HOGENOM" id="CLU_2090950_0_0_1"/>
<evidence type="ECO:0000313" key="2">
    <source>
        <dbReference type="Proteomes" id="UP000006038"/>
    </source>
</evidence>
<dbReference type="EnsemblPlants" id="OB01G22610.1">
    <property type="protein sequence ID" value="OB01G22610.1"/>
    <property type="gene ID" value="OB01G22610"/>
</dbReference>
<name>J3KZ55_ORYBR</name>
<evidence type="ECO:0000313" key="1">
    <source>
        <dbReference type="EnsemblPlants" id="OB01G22610.1"/>
    </source>
</evidence>